<evidence type="ECO:0000256" key="10">
    <source>
        <dbReference type="ARBA" id="ARBA00023049"/>
    </source>
</evidence>
<comment type="cofactor">
    <cofactor evidence="1">
        <name>Zn(2+)</name>
        <dbReference type="ChEBI" id="CHEBI:29105"/>
    </cofactor>
</comment>
<evidence type="ECO:0000313" key="14">
    <source>
        <dbReference type="Proteomes" id="UP000827721"/>
    </source>
</evidence>
<organism evidence="13 14">
    <name type="scientific">Xanthoceras sorbifolium</name>
    <dbReference type="NCBI Taxonomy" id="99658"/>
    <lineage>
        <taxon>Eukaryota</taxon>
        <taxon>Viridiplantae</taxon>
        <taxon>Streptophyta</taxon>
        <taxon>Embryophyta</taxon>
        <taxon>Tracheophyta</taxon>
        <taxon>Spermatophyta</taxon>
        <taxon>Magnoliopsida</taxon>
        <taxon>eudicotyledons</taxon>
        <taxon>Gunneridae</taxon>
        <taxon>Pentapetalae</taxon>
        <taxon>rosids</taxon>
        <taxon>malvids</taxon>
        <taxon>Sapindales</taxon>
        <taxon>Sapindaceae</taxon>
        <taxon>Xanthoceroideae</taxon>
        <taxon>Xanthoceras</taxon>
    </lineage>
</organism>
<dbReference type="PROSITE" id="PS00546">
    <property type="entry name" value="CYSTEINE_SWITCH"/>
    <property type="match status" value="2"/>
</dbReference>
<dbReference type="Proteomes" id="UP000827721">
    <property type="component" value="Unassembled WGS sequence"/>
</dbReference>
<evidence type="ECO:0000256" key="6">
    <source>
        <dbReference type="ARBA" id="ARBA00022723"/>
    </source>
</evidence>
<gene>
    <name evidence="13" type="ORF">JRO89_XS05G0069300</name>
</gene>
<evidence type="ECO:0000256" key="8">
    <source>
        <dbReference type="ARBA" id="ARBA00022801"/>
    </source>
</evidence>
<comment type="similarity">
    <text evidence="3">Belongs to the peptidase M10A family. Matrix metalloproteinases (MMPs) subfamily.</text>
</comment>
<keyword evidence="9" id="KW-0862">Zinc</keyword>
<evidence type="ECO:0000256" key="5">
    <source>
        <dbReference type="ARBA" id="ARBA00022670"/>
    </source>
</evidence>
<dbReference type="InterPro" id="IPR036365">
    <property type="entry name" value="PGBD-like_sf"/>
</dbReference>
<keyword evidence="14" id="KW-1185">Reference proteome</keyword>
<dbReference type="InterPro" id="IPR021190">
    <property type="entry name" value="Pept_M10A"/>
</dbReference>
<keyword evidence="4" id="KW-0325">Glycoprotein</keyword>
<keyword evidence="8" id="KW-0378">Hydrolase</keyword>
<dbReference type="InterPro" id="IPR021158">
    <property type="entry name" value="Pept_M10A_Zn_BS"/>
</dbReference>
<evidence type="ECO:0000313" key="13">
    <source>
        <dbReference type="EMBL" id="KAH7570216.1"/>
    </source>
</evidence>
<dbReference type="Pfam" id="PF00413">
    <property type="entry name" value="Peptidase_M10"/>
    <property type="match status" value="2"/>
</dbReference>
<dbReference type="CDD" id="cd04278">
    <property type="entry name" value="ZnMc_MMP"/>
    <property type="match status" value="2"/>
</dbReference>
<dbReference type="InterPro" id="IPR006026">
    <property type="entry name" value="Peptidase_Metallo"/>
</dbReference>
<comment type="caution">
    <text evidence="13">The sequence shown here is derived from an EMBL/GenBank/DDBJ whole genome shotgun (WGS) entry which is preliminary data.</text>
</comment>
<keyword evidence="5" id="KW-0645">Protease</keyword>
<evidence type="ECO:0000256" key="9">
    <source>
        <dbReference type="ARBA" id="ARBA00022833"/>
    </source>
</evidence>
<keyword evidence="10" id="KW-0482">Metalloprotease</keyword>
<keyword evidence="6" id="KW-0479">Metal-binding</keyword>
<evidence type="ECO:0000256" key="7">
    <source>
        <dbReference type="ARBA" id="ARBA00022729"/>
    </source>
</evidence>
<dbReference type="InterPro" id="IPR024079">
    <property type="entry name" value="MetalloPept_cat_dom_sf"/>
</dbReference>
<dbReference type="PANTHER" id="PTHR10201:SF272">
    <property type="entry name" value="METALLOENDOPROTEINASE 5-MMP"/>
    <property type="match status" value="1"/>
</dbReference>
<evidence type="ECO:0000259" key="12">
    <source>
        <dbReference type="SMART" id="SM00235"/>
    </source>
</evidence>
<sequence>MDKFQRFVGSSSGEIIAGLSEVKEYLQNYGYISESAINFTNSFDEVLVSAINSYQRYYNLEQTGLLDEKTVAQMMLPRCGYPDVENSTSFMQSANHLQSVSHYEVFQGRPRWKKRALTFAFLPENKVPDSYKKTIARAFSKWRAVTPLTFSQTESYSEADIKIGFYSREHGCGHAFDGVLGELAHAYAPPLGWFHFDNDENWVAEPGDSKRPPLYTATDLESVAVHEIGHLLGLGHSLDRNSIMYPTIISGVRKVELQKDDIEGIQTLYGANPNINGSLPPSGTPASAGAWDAFNKYAGCHAGDNVDGLSRVKNYFQHFGYITESPSNFTDVFDDLLESAIKTYQQNFNLEPTGQLDNKTLQQILRPRCGNPDIVNGTTTMNSGHPDSHNNSLFHSVAHYSFFPGTPRWPPNRRSLTYAFLPENQLSDSVKTIFARAFSRWSAVTQMNFTQTESYSSADIKIAFVTGEHGDGEPFDGVLGTLAHAFSPPSGFFHLDGDENWVIEGDTSSLTTMSAVDLESVAVHEIGHLLGLGHSSVEESIMFPTISSGTRKVDLASDDIEGIQTLYGTNPNFNGSSSPSVQERDTNGVGGAYTASSLWGLSLSLAVGFAHIIFL</sequence>
<keyword evidence="11" id="KW-0865">Zymogen</keyword>
<protein>
    <recommendedName>
        <fullName evidence="12">Peptidase metallopeptidase domain-containing protein</fullName>
    </recommendedName>
</protein>
<proteinExistence type="inferred from homology"/>
<dbReference type="PRINTS" id="PR00138">
    <property type="entry name" value="MATRIXIN"/>
</dbReference>
<name>A0ABQ8I0P8_9ROSI</name>
<evidence type="ECO:0000256" key="11">
    <source>
        <dbReference type="ARBA" id="ARBA00023145"/>
    </source>
</evidence>
<dbReference type="InterPro" id="IPR002477">
    <property type="entry name" value="Peptidoglycan-bd-like"/>
</dbReference>
<reference evidence="13 14" key="1">
    <citation type="submission" date="2021-02" db="EMBL/GenBank/DDBJ databases">
        <title>Plant Genome Project.</title>
        <authorList>
            <person name="Zhang R.-G."/>
        </authorList>
    </citation>
    <scope>NUCLEOTIDE SEQUENCE [LARGE SCALE GENOMIC DNA]</scope>
    <source>
        <tissue evidence="13">Leaves</tissue>
    </source>
</reference>
<evidence type="ECO:0000256" key="4">
    <source>
        <dbReference type="ARBA" id="ARBA00022622"/>
    </source>
</evidence>
<dbReference type="SUPFAM" id="SSF55486">
    <property type="entry name" value="Metalloproteases ('zincins'), catalytic domain"/>
    <property type="match status" value="2"/>
</dbReference>
<keyword evidence="4" id="KW-0336">GPI-anchor</keyword>
<accession>A0ABQ8I0P8</accession>
<keyword evidence="4" id="KW-0449">Lipoprotein</keyword>
<dbReference type="Gene3D" id="3.40.390.10">
    <property type="entry name" value="Collagenase (Catalytic Domain)"/>
    <property type="match status" value="2"/>
</dbReference>
<feature type="domain" description="Peptidase metallopeptidase" evidence="12">
    <location>
        <begin position="108"/>
        <end position="271"/>
    </location>
</feature>
<dbReference type="SMART" id="SM00235">
    <property type="entry name" value="ZnMc"/>
    <property type="match status" value="2"/>
</dbReference>
<dbReference type="InterPro" id="IPR033739">
    <property type="entry name" value="M10A_MMP"/>
</dbReference>
<evidence type="ECO:0000256" key="1">
    <source>
        <dbReference type="ARBA" id="ARBA00001947"/>
    </source>
</evidence>
<evidence type="ECO:0000256" key="3">
    <source>
        <dbReference type="ARBA" id="ARBA00009614"/>
    </source>
</evidence>
<dbReference type="Pfam" id="PF01471">
    <property type="entry name" value="PG_binding_1"/>
    <property type="match status" value="2"/>
</dbReference>
<dbReference type="PANTHER" id="PTHR10201">
    <property type="entry name" value="MATRIX METALLOPROTEINASE"/>
    <property type="match status" value="1"/>
</dbReference>
<dbReference type="SUPFAM" id="SSF47090">
    <property type="entry name" value="PGBD-like"/>
    <property type="match status" value="2"/>
</dbReference>
<keyword evidence="7" id="KW-0732">Signal</keyword>
<dbReference type="InterPro" id="IPR001818">
    <property type="entry name" value="Pept_M10_metallopeptidase"/>
</dbReference>
<feature type="domain" description="Peptidase metallopeptidase" evidence="12">
    <location>
        <begin position="405"/>
        <end position="569"/>
    </location>
</feature>
<comment type="subcellular location">
    <subcellularLocation>
        <location evidence="2">Cell membrane</location>
        <topology evidence="2">Lipid-anchor</topology>
        <topology evidence="2">GPI-anchor</topology>
        <orientation evidence="2">Extracellular side</orientation>
    </subcellularLocation>
</comment>
<keyword evidence="4" id="KW-0472">Membrane</keyword>
<dbReference type="EMBL" id="JAFEMO010000005">
    <property type="protein sequence ID" value="KAH7570216.1"/>
    <property type="molecule type" value="Genomic_DNA"/>
</dbReference>
<evidence type="ECO:0000256" key="2">
    <source>
        <dbReference type="ARBA" id="ARBA00004471"/>
    </source>
</evidence>